<sequence>MSAAPIDAGAAAGPSGASGVASSAASSAASSPGSGALDQASGGKGAERSSSGDLPPAQGSDTTVVDVGRDASQRVYEPRDYTFPAGGSGLDRFRESLRNPSFPLETEGVSEKSAFTPVLNHVKLTVEDVASAFYIYGAHTMNLEGAVVLVNAVAVTVFYLEFDEGSTGLFLASKLDFSILAFAVVFPLTFLMQQAYTRREGALTALATLRAVLIHISMSTLMWDFAEINTKRWKGRETLPKNFNTRVRDAHCELLHLLYHFLSLPTVSKARNQVFPVHKERLRKVHDLQNSLSQQFAVNFREMYDLVEVLKAHGLPGNEAARINQYHWFVQREFEFLKQFKYYRTPQATRSFGRVYLLVLPWFFGPYFAWVAGLGETSEANYGFALALAGFTFLVLLGLINSGRNMVSGGRRLGVHACLPLRLLAFIVLFTQEDPFMESEGTDHIHLKYEISSAIQTIQFHYECAIKVQSERESASDSTSAATAASE</sequence>
<comment type="caution">
    <text evidence="3">The sequence shown here is derived from an EMBL/GenBank/DDBJ whole genome shotgun (WGS) entry which is preliminary data.</text>
</comment>
<feature type="transmembrane region" description="Helical" evidence="2">
    <location>
        <begin position="351"/>
        <end position="370"/>
    </location>
</feature>
<keyword evidence="4" id="KW-1185">Reference proteome</keyword>
<evidence type="ECO:0008006" key="5">
    <source>
        <dbReference type="Google" id="ProtNLM"/>
    </source>
</evidence>
<reference evidence="3 4" key="1">
    <citation type="submission" date="2024-02" db="EMBL/GenBank/DDBJ databases">
        <authorList>
            <person name="Chen Y."/>
            <person name="Shah S."/>
            <person name="Dougan E. K."/>
            <person name="Thang M."/>
            <person name="Chan C."/>
        </authorList>
    </citation>
    <scope>NUCLEOTIDE SEQUENCE [LARGE SCALE GENOMIC DNA]</scope>
</reference>
<accession>A0ABP0IZ08</accession>
<proteinExistence type="predicted"/>
<gene>
    <name evidence="3" type="ORF">SCF082_LOCUS9411</name>
</gene>
<evidence type="ECO:0000256" key="2">
    <source>
        <dbReference type="SAM" id="Phobius"/>
    </source>
</evidence>
<evidence type="ECO:0000313" key="3">
    <source>
        <dbReference type="EMBL" id="CAK9007331.1"/>
    </source>
</evidence>
<feature type="region of interest" description="Disordered" evidence="1">
    <location>
        <begin position="1"/>
        <end position="70"/>
    </location>
</feature>
<feature type="compositionally biased region" description="Low complexity" evidence="1">
    <location>
        <begin position="1"/>
        <end position="36"/>
    </location>
</feature>
<evidence type="ECO:0000256" key="1">
    <source>
        <dbReference type="SAM" id="MobiDB-lite"/>
    </source>
</evidence>
<evidence type="ECO:0000313" key="4">
    <source>
        <dbReference type="Proteomes" id="UP001642464"/>
    </source>
</evidence>
<name>A0ABP0IZ08_9DINO</name>
<feature type="transmembrane region" description="Helical" evidence="2">
    <location>
        <begin position="177"/>
        <end position="196"/>
    </location>
</feature>
<keyword evidence="2" id="KW-0472">Membrane</keyword>
<protein>
    <recommendedName>
        <fullName evidence="5">Autophagy-related protein 9</fullName>
    </recommendedName>
</protein>
<feature type="transmembrane region" description="Helical" evidence="2">
    <location>
        <begin position="202"/>
        <end position="226"/>
    </location>
</feature>
<dbReference type="Proteomes" id="UP001642464">
    <property type="component" value="Unassembled WGS sequence"/>
</dbReference>
<feature type="transmembrane region" description="Helical" evidence="2">
    <location>
        <begin position="382"/>
        <end position="401"/>
    </location>
</feature>
<keyword evidence="2" id="KW-1133">Transmembrane helix</keyword>
<keyword evidence="2" id="KW-0812">Transmembrane</keyword>
<organism evidence="3 4">
    <name type="scientific">Durusdinium trenchii</name>
    <dbReference type="NCBI Taxonomy" id="1381693"/>
    <lineage>
        <taxon>Eukaryota</taxon>
        <taxon>Sar</taxon>
        <taxon>Alveolata</taxon>
        <taxon>Dinophyceae</taxon>
        <taxon>Suessiales</taxon>
        <taxon>Symbiodiniaceae</taxon>
        <taxon>Durusdinium</taxon>
    </lineage>
</organism>
<dbReference type="PANTHER" id="PTHR36970:SF1">
    <property type="entry name" value="BESTROPHIN HOMOLOG"/>
    <property type="match status" value="1"/>
</dbReference>
<dbReference type="EMBL" id="CAXAMM010005456">
    <property type="protein sequence ID" value="CAK9007331.1"/>
    <property type="molecule type" value="Genomic_DNA"/>
</dbReference>
<dbReference type="PANTHER" id="PTHR36970">
    <property type="entry name" value="UNNAMED PRODUCT"/>
    <property type="match status" value="1"/>
</dbReference>